<feature type="binding site" description="in other chain" evidence="1">
    <location>
        <begin position="85"/>
        <end position="89"/>
    </location>
    <ligand>
        <name>dUMP</name>
        <dbReference type="ChEBI" id="CHEBI:246422"/>
        <note>ligand shared between dimeric partners</note>
    </ligand>
</feature>
<dbReference type="GO" id="GO:0006231">
    <property type="term" value="P:dTMP biosynthetic process"/>
    <property type="evidence" value="ECO:0007669"/>
    <property type="project" value="UniProtKB-UniRule"/>
</dbReference>
<dbReference type="CDD" id="cd20175">
    <property type="entry name" value="ThyX"/>
    <property type="match status" value="1"/>
</dbReference>
<comment type="function">
    <text evidence="1">Catalyzes the reductive methylation of 2'-deoxyuridine-5'-monophosphate (dUMP) to 2'-deoxythymidine-5'-monophosphate (dTMP) while utilizing 5,10-methylenetetrahydrofolate (mTHF) as the methyl donor, and NADPH and FADH(2) as the reductant.</text>
</comment>
<dbReference type="InterPro" id="IPR036098">
    <property type="entry name" value="Thymidylate_synthase_ThyX_sf"/>
</dbReference>
<evidence type="ECO:0000313" key="2">
    <source>
        <dbReference type="EMBL" id="OGL44361.1"/>
    </source>
</evidence>
<organism evidence="2 3">
    <name type="scientific">Candidatus Schekmanbacteria bacterium RBG_16_38_11</name>
    <dbReference type="NCBI Taxonomy" id="1817880"/>
    <lineage>
        <taxon>Bacteria</taxon>
        <taxon>Candidatus Schekmaniibacteriota</taxon>
    </lineage>
</organism>
<keyword evidence="1" id="KW-0274">FAD</keyword>
<comment type="caution">
    <text evidence="1">Lacks conserved residue(s) required for the propagation of feature annotation.</text>
</comment>
<dbReference type="EMBL" id="MGDF01000147">
    <property type="protein sequence ID" value="OGL44361.1"/>
    <property type="molecule type" value="Genomic_DNA"/>
</dbReference>
<reference evidence="2 3" key="1">
    <citation type="journal article" date="2016" name="Nat. Commun.">
        <title>Thousands of microbial genomes shed light on interconnected biogeochemical processes in an aquifer system.</title>
        <authorList>
            <person name="Anantharaman K."/>
            <person name="Brown C.T."/>
            <person name="Hug L.A."/>
            <person name="Sharon I."/>
            <person name="Castelle C.J."/>
            <person name="Probst A.J."/>
            <person name="Thomas B.C."/>
            <person name="Singh A."/>
            <person name="Wilkins M.J."/>
            <person name="Karaoz U."/>
            <person name="Brodie E.L."/>
            <person name="Williams K.H."/>
            <person name="Hubbard S.S."/>
            <person name="Banfield J.F."/>
        </authorList>
    </citation>
    <scope>NUCLEOTIDE SEQUENCE [LARGE SCALE GENOMIC DNA]</scope>
</reference>
<keyword evidence="1" id="KW-0285">Flavoprotein</keyword>
<protein>
    <recommendedName>
        <fullName evidence="1">Flavin-dependent thymidylate synthase</fullName>
        <shortName evidence="1">FDTS</shortName>
        <ecNumber evidence="1">2.1.1.148</ecNumber>
    </recommendedName>
    <alternativeName>
        <fullName evidence="1">FAD-dependent thymidylate synthase</fullName>
    </alternativeName>
    <alternativeName>
        <fullName evidence="1">Thymidylate synthase ThyX</fullName>
        <shortName evidence="1">TS</shortName>
        <shortName evidence="1">TSase</shortName>
    </alternativeName>
</protein>
<dbReference type="SUPFAM" id="SSF69796">
    <property type="entry name" value="Thymidylate synthase-complementing protein Thy1"/>
    <property type="match status" value="1"/>
</dbReference>
<feature type="active site" description="Involved in ionization of N3 of dUMP, leading to its activation" evidence="1">
    <location>
        <position position="166"/>
    </location>
</feature>
<dbReference type="GO" id="GO:0050660">
    <property type="term" value="F:flavin adenine dinucleotide binding"/>
    <property type="evidence" value="ECO:0007669"/>
    <property type="project" value="UniProtKB-UniRule"/>
</dbReference>
<dbReference type="EC" id="2.1.1.148" evidence="1"/>
<comment type="pathway">
    <text evidence="1">Pyrimidine metabolism; dTTP biosynthesis.</text>
</comment>
<feature type="binding site" evidence="1">
    <location>
        <position position="85"/>
    </location>
    <ligand>
        <name>FAD</name>
        <dbReference type="ChEBI" id="CHEBI:57692"/>
        <note>ligand shared between neighboring subunits</note>
    </ligand>
</feature>
<feature type="binding site" evidence="1">
    <location>
        <begin position="155"/>
        <end position="157"/>
    </location>
    <ligand>
        <name>FAD</name>
        <dbReference type="ChEBI" id="CHEBI:57692"/>
        <note>ligand shared between neighboring subunits</note>
    </ligand>
</feature>
<feature type="binding site" evidence="1">
    <location>
        <position position="53"/>
    </location>
    <ligand>
        <name>FAD</name>
        <dbReference type="ChEBI" id="CHEBI:57692"/>
        <note>ligand shared between neighboring subunits</note>
    </ligand>
</feature>
<comment type="subunit">
    <text evidence="1">Homotetramer.</text>
</comment>
<feature type="binding site" evidence="1">
    <location>
        <begin position="74"/>
        <end position="77"/>
    </location>
    <ligand>
        <name>dUMP</name>
        <dbReference type="ChEBI" id="CHEBI:246422"/>
        <note>ligand shared between dimeric partners</note>
    </ligand>
</feature>
<name>A0A1F7RSE7_9BACT</name>
<feature type="binding site" evidence="1">
    <location>
        <position position="166"/>
    </location>
    <ligand>
        <name>dUMP</name>
        <dbReference type="ChEBI" id="CHEBI:246422"/>
        <note>ligand shared between dimeric partners</note>
    </ligand>
</feature>
<accession>A0A1F7RSE7</accession>
<dbReference type="GO" id="GO:0004799">
    <property type="term" value="F:thymidylate synthase activity"/>
    <property type="evidence" value="ECO:0007669"/>
    <property type="project" value="TreeGrafter"/>
</dbReference>
<sequence>MKLHFQVDLLAITPDSEKLIEEAGRTCYLSFGKITKDSEKKFIKMLIKSGHHSVLEHAYATFRIKGGSRAFTHQLVRHRLCAFSQQSQRYVSEKEFSFITPPSIQKKPEALKLFNETMETLKKSYQKLQELGIKNEDARFVLPNAVKSEIVISANLREWRYILQLRCAPDAQWEIRGICNEILKILKKKAPTVFEDLDMAPDPI</sequence>
<keyword evidence="1" id="KW-0808">Transferase</keyword>
<dbReference type="GO" id="GO:0032259">
    <property type="term" value="P:methylation"/>
    <property type="evidence" value="ECO:0007669"/>
    <property type="project" value="UniProtKB-KW"/>
</dbReference>
<dbReference type="InterPro" id="IPR003669">
    <property type="entry name" value="Thymidylate_synthase_ThyX"/>
</dbReference>
<proteinExistence type="inferred from homology"/>
<dbReference type="Proteomes" id="UP000178435">
    <property type="component" value="Unassembled WGS sequence"/>
</dbReference>
<feature type="binding site" description="in other chain" evidence="1">
    <location>
        <position position="139"/>
    </location>
    <ligand>
        <name>dUMP</name>
        <dbReference type="ChEBI" id="CHEBI:246422"/>
        <note>ligand shared between dimeric partners</note>
    </ligand>
</feature>
<comment type="catalytic activity">
    <reaction evidence="1">
        <text>dUMP + (6R)-5,10-methylene-5,6,7,8-tetrahydrofolate + NADPH + H(+) = dTMP + (6S)-5,6,7,8-tetrahydrofolate + NADP(+)</text>
        <dbReference type="Rhea" id="RHEA:29043"/>
        <dbReference type="ChEBI" id="CHEBI:15378"/>
        <dbReference type="ChEBI" id="CHEBI:15636"/>
        <dbReference type="ChEBI" id="CHEBI:57453"/>
        <dbReference type="ChEBI" id="CHEBI:57783"/>
        <dbReference type="ChEBI" id="CHEBI:58349"/>
        <dbReference type="ChEBI" id="CHEBI:63528"/>
        <dbReference type="ChEBI" id="CHEBI:246422"/>
        <dbReference type="EC" id="2.1.1.148"/>
    </reaction>
</comment>
<keyword evidence="1" id="KW-0521">NADP</keyword>
<dbReference type="NCBIfam" id="TIGR02170">
    <property type="entry name" value="thyX"/>
    <property type="match status" value="1"/>
</dbReference>
<keyword evidence="1" id="KW-0489">Methyltransferase</keyword>
<comment type="similarity">
    <text evidence="1">Belongs to the thymidylate synthase ThyX family.</text>
</comment>
<feature type="binding site" evidence="1">
    <location>
        <begin position="77"/>
        <end position="79"/>
    </location>
    <ligand>
        <name>FAD</name>
        <dbReference type="ChEBI" id="CHEBI:57692"/>
        <note>ligand shared between neighboring subunits</note>
    </ligand>
</feature>
<gene>
    <name evidence="1" type="primary">thyX</name>
    <name evidence="2" type="ORF">A2149_00605</name>
</gene>
<evidence type="ECO:0000313" key="3">
    <source>
        <dbReference type="Proteomes" id="UP000178435"/>
    </source>
</evidence>
<dbReference type="PROSITE" id="PS51331">
    <property type="entry name" value="THYX"/>
    <property type="match status" value="1"/>
</dbReference>
<dbReference type="PANTHER" id="PTHR34934">
    <property type="entry name" value="FLAVIN-DEPENDENT THYMIDYLATE SYNTHASE"/>
    <property type="match status" value="1"/>
</dbReference>
<dbReference type="HAMAP" id="MF_01408">
    <property type="entry name" value="ThyX"/>
    <property type="match status" value="1"/>
</dbReference>
<dbReference type="PANTHER" id="PTHR34934:SF1">
    <property type="entry name" value="FLAVIN-DEPENDENT THYMIDYLATE SYNTHASE"/>
    <property type="match status" value="1"/>
</dbReference>
<dbReference type="Pfam" id="PF02511">
    <property type="entry name" value="Thy1"/>
    <property type="match status" value="1"/>
</dbReference>
<comment type="cofactor">
    <cofactor evidence="1">
        <name>FAD</name>
        <dbReference type="ChEBI" id="CHEBI:57692"/>
    </cofactor>
    <text evidence="1">Binds 4 FAD per tetramer. Each FAD binding site is formed by three monomers.</text>
</comment>
<dbReference type="Gene3D" id="3.30.1360.170">
    <property type="match status" value="1"/>
</dbReference>
<evidence type="ECO:0000256" key="1">
    <source>
        <dbReference type="HAMAP-Rule" id="MF_01408"/>
    </source>
</evidence>
<dbReference type="UniPathway" id="UPA00575"/>
<dbReference type="GO" id="GO:0070402">
    <property type="term" value="F:NADPH binding"/>
    <property type="evidence" value="ECO:0007669"/>
    <property type="project" value="TreeGrafter"/>
</dbReference>
<dbReference type="GO" id="GO:0050797">
    <property type="term" value="F:thymidylate synthase (FAD) activity"/>
    <property type="evidence" value="ECO:0007669"/>
    <property type="project" value="UniProtKB-UniRule"/>
</dbReference>
<comment type="caution">
    <text evidence="2">The sequence shown here is derived from an EMBL/GenBank/DDBJ whole genome shotgun (WGS) entry which is preliminary data.</text>
</comment>
<dbReference type="AlphaFoldDB" id="A0A1F7RSE7"/>
<keyword evidence="1" id="KW-0545">Nucleotide biosynthesis</keyword>
<dbReference type="GO" id="GO:0006235">
    <property type="term" value="P:dTTP biosynthetic process"/>
    <property type="evidence" value="ECO:0007669"/>
    <property type="project" value="UniProtKB-UniRule"/>
</dbReference>